<accession>A0ABQ7J728</accession>
<protein>
    <recommendedName>
        <fullName evidence="4">Cyclin-dependent kinase 2 homolog</fullName>
    </recommendedName>
    <alternativeName>
        <fullName evidence="5">Cell division control protein 2 homolog</fullName>
    </alternativeName>
    <alternativeName>
        <fullName evidence="6">cdc2-related kinase 2</fullName>
    </alternativeName>
</protein>
<dbReference type="EMBL" id="JADAQX010000600">
    <property type="protein sequence ID" value="KAF8819788.1"/>
    <property type="molecule type" value="Genomic_DNA"/>
</dbReference>
<dbReference type="SUPFAM" id="SSF47954">
    <property type="entry name" value="Cyclin-like"/>
    <property type="match status" value="1"/>
</dbReference>
<dbReference type="PANTHER" id="PTHR24056">
    <property type="entry name" value="CELL DIVISION PROTEIN KINASE"/>
    <property type="match status" value="1"/>
</dbReference>
<keyword evidence="9" id="KW-1185">Reference proteome</keyword>
<dbReference type="Gene3D" id="3.30.200.20">
    <property type="entry name" value="Phosphorylase Kinase, domain 1"/>
    <property type="match status" value="1"/>
</dbReference>
<comment type="subunit">
    <text evidence="3">May form a complex composed of at least the catalytic subunit CRK2 and a cyclin.</text>
</comment>
<evidence type="ECO:0000256" key="3">
    <source>
        <dbReference type="ARBA" id="ARBA00038543"/>
    </source>
</evidence>
<dbReference type="Gene3D" id="1.10.510.10">
    <property type="entry name" value="Transferase(Phosphotransferase) domain 1"/>
    <property type="match status" value="1"/>
</dbReference>
<evidence type="ECO:0000256" key="2">
    <source>
        <dbReference type="ARBA" id="ARBA00022840"/>
    </source>
</evidence>
<dbReference type="Pfam" id="PF00069">
    <property type="entry name" value="Pkinase"/>
    <property type="match status" value="2"/>
</dbReference>
<keyword evidence="1" id="KW-0547">Nucleotide-binding</keyword>
<evidence type="ECO:0000256" key="4">
    <source>
        <dbReference type="ARBA" id="ARBA00039612"/>
    </source>
</evidence>
<feature type="non-terminal residue" evidence="8">
    <location>
        <position position="1"/>
    </location>
</feature>
<dbReference type="InterPro" id="IPR000719">
    <property type="entry name" value="Prot_kinase_dom"/>
</dbReference>
<evidence type="ECO:0000256" key="1">
    <source>
        <dbReference type="ARBA" id="ARBA00022741"/>
    </source>
</evidence>
<sequence>ISLLTFIDIFLSLPKRVFENIILYLYPCEIRESFMCLNKSCYWKLKYDSTSLWQKIIVLHGVYYSCILANPPLSSRRSKGKVTVGYQIHSGNPIAVRTVHLATVNAEKDDGIPTSFLREAALLQKLDNQNILRYYGTELDSKSAKQSRLHIITEFIPQNLENLIQRISGNSNDKFLKERKDKIACIQSVLTQIVNGVAYLHERGIIHRNLKPENIFVLESIPGDDINNADGCKTTIKIGDFGMSRLLNSHLEEYTPEENPAKPLSFNICSNIDSIEGLICRCFNADPRDRERSWRESKRIYYRAPEIIMRTPEYGLEVDMWSIGVIFLELVLGYLPFSAQNELSYLCSIFRLIGTPQISEWSSLAGFPKEFVCCLPTWSPLPIKLINKLYMLDKNKKESELRAVFKHLETTNQLEIAQSLLEFRRMAGEDGLNLLFKLLLLPGTDRITASQCAQHKFLKDSSRLFHQAKQRKSLTSIEKRSLSFAEQNGLLLQIYNIETLALSHSFDWSVNTFSSLQTEKTTEVYQTEVNRLFTLQERFELMPQTLHLAMSFFNRYLRAMFNDGELPHADLRLIARVCLKIANVLNERSREYYKSNNVYNYTLSAISSSEETAEVQLDEKFQSENTKFLQSEKAILTTLHFDLLDPTIIWFLEAYFQLARISRDSQCVVFAYFLADLALYQQELIPYSAMQKAQMIMLIAVSTYHLDSSFFLYSQDIAALLHDKQFGKVDNSRSSALSSYESNERVEHTYGVSVATKEDESHFGYPNIATSSTFSNAGSALSMDEVTPLSHYTFHFLVEGKQISQDYYRTGTHTSVKKICPRKRQAKWDASDNCIEQVPDSLTKSQKIVTKWPFFESFNDHLCNRWMPNPSASRSNGTFPRSVLHYFSGQHSCITTRGIIHHYKCLEAELSGFFEKKDILCRIPTESAGIKSADL</sequence>
<dbReference type="InterPro" id="IPR036915">
    <property type="entry name" value="Cyclin-like_sf"/>
</dbReference>
<evidence type="ECO:0000313" key="8">
    <source>
        <dbReference type="EMBL" id="KAF8819788.1"/>
    </source>
</evidence>
<evidence type="ECO:0000313" key="9">
    <source>
        <dbReference type="Proteomes" id="UP000823046"/>
    </source>
</evidence>
<comment type="caution">
    <text evidence="8">The sequence shown here is derived from an EMBL/GenBank/DDBJ whole genome shotgun (WGS) entry which is preliminary data.</text>
</comment>
<dbReference type="SUPFAM" id="SSF56112">
    <property type="entry name" value="Protein kinase-like (PK-like)"/>
    <property type="match status" value="1"/>
</dbReference>
<gene>
    <name evidence="8" type="ORF">IE077_003997</name>
</gene>
<evidence type="ECO:0000256" key="6">
    <source>
        <dbReference type="ARBA" id="ARBA00042858"/>
    </source>
</evidence>
<dbReference type="InterPro" id="IPR006671">
    <property type="entry name" value="Cyclin_N"/>
</dbReference>
<organism evidence="8 9">
    <name type="scientific">Cardiosporidium cionae</name>
    <dbReference type="NCBI Taxonomy" id="476202"/>
    <lineage>
        <taxon>Eukaryota</taxon>
        <taxon>Sar</taxon>
        <taxon>Alveolata</taxon>
        <taxon>Apicomplexa</taxon>
        <taxon>Aconoidasida</taxon>
        <taxon>Nephromycida</taxon>
        <taxon>Cardiosporidium</taxon>
    </lineage>
</organism>
<keyword evidence="2" id="KW-0067">ATP-binding</keyword>
<dbReference type="InterPro" id="IPR050108">
    <property type="entry name" value="CDK"/>
</dbReference>
<proteinExistence type="predicted"/>
<feature type="domain" description="Protein kinase" evidence="7">
    <location>
        <begin position="68"/>
        <end position="458"/>
    </location>
</feature>
<dbReference type="InterPro" id="IPR011009">
    <property type="entry name" value="Kinase-like_dom_sf"/>
</dbReference>
<evidence type="ECO:0000259" key="7">
    <source>
        <dbReference type="PROSITE" id="PS50011"/>
    </source>
</evidence>
<dbReference type="Proteomes" id="UP000823046">
    <property type="component" value="Unassembled WGS sequence"/>
</dbReference>
<evidence type="ECO:0000256" key="5">
    <source>
        <dbReference type="ARBA" id="ARBA00041902"/>
    </source>
</evidence>
<dbReference type="Pfam" id="PF00134">
    <property type="entry name" value="Cyclin_N"/>
    <property type="match status" value="1"/>
</dbReference>
<reference evidence="8 9" key="1">
    <citation type="journal article" date="2020" name="bioRxiv">
        <title>Metabolic contributions of an alphaproteobacterial endosymbiont in the apicomplexan Cardiosporidium cionae.</title>
        <authorList>
            <person name="Hunter E.S."/>
            <person name="Paight C.J."/>
            <person name="Lane C.E."/>
        </authorList>
    </citation>
    <scope>NUCLEOTIDE SEQUENCE [LARGE SCALE GENOMIC DNA]</scope>
    <source>
        <strain evidence="8">ESH_2018</strain>
    </source>
</reference>
<dbReference type="Gene3D" id="1.10.472.10">
    <property type="entry name" value="Cyclin-like"/>
    <property type="match status" value="2"/>
</dbReference>
<name>A0ABQ7J728_9APIC</name>
<dbReference type="PROSITE" id="PS50011">
    <property type="entry name" value="PROTEIN_KINASE_DOM"/>
    <property type="match status" value="1"/>
</dbReference>